<feature type="domain" description="Mor transcription activator" evidence="1">
    <location>
        <begin position="59"/>
        <end position="132"/>
    </location>
</feature>
<accession>A0ABY4DWX2</accession>
<dbReference type="InterPro" id="IPR009057">
    <property type="entry name" value="Homeodomain-like_sf"/>
</dbReference>
<dbReference type="RefSeq" id="WP_244784250.1">
    <property type="nucleotide sequence ID" value="NZ_CP091508.1"/>
</dbReference>
<reference evidence="2 3" key="1">
    <citation type="journal article" date="2022" name="Res Sq">
        <title>Evolution of multicellular longitudinally dividing oral cavity symbionts (Neisseriaceae).</title>
        <authorList>
            <person name="Nyongesa S."/>
            <person name="Weber P."/>
            <person name="Bernet E."/>
            <person name="Pullido F."/>
            <person name="Nieckarz M."/>
            <person name="Delaby M."/>
            <person name="Nieves C."/>
            <person name="Viehboeck T."/>
            <person name="Krause N."/>
            <person name="Rivera-Millot A."/>
            <person name="Nakamura A."/>
            <person name="Vischer N."/>
            <person name="VanNieuwenhze M."/>
            <person name="Brun Y."/>
            <person name="Cava F."/>
            <person name="Bulgheresi S."/>
            <person name="Veyrier F."/>
        </authorList>
    </citation>
    <scope>NUCLEOTIDE SEQUENCE [LARGE SCALE GENOMIC DNA]</scope>
    <source>
        <strain evidence="2 3">CCUG 63373m</strain>
    </source>
</reference>
<dbReference type="SUPFAM" id="SSF46689">
    <property type="entry name" value="Homeodomain-like"/>
    <property type="match status" value="1"/>
</dbReference>
<dbReference type="InterPro" id="IPR014875">
    <property type="entry name" value="Mor_transcription_activator"/>
</dbReference>
<gene>
    <name evidence="2" type="ORF">LVJ83_09410</name>
</gene>
<organism evidence="2 3">
    <name type="scientific">Uruburuella testudinis</name>
    <dbReference type="NCBI Taxonomy" id="1282863"/>
    <lineage>
        <taxon>Bacteria</taxon>
        <taxon>Pseudomonadati</taxon>
        <taxon>Pseudomonadota</taxon>
        <taxon>Betaproteobacteria</taxon>
        <taxon>Neisseriales</taxon>
        <taxon>Neisseriaceae</taxon>
        <taxon>Uruburuella</taxon>
    </lineage>
</organism>
<dbReference type="Proteomes" id="UP000829817">
    <property type="component" value="Chromosome"/>
</dbReference>
<evidence type="ECO:0000313" key="3">
    <source>
        <dbReference type="Proteomes" id="UP000829817"/>
    </source>
</evidence>
<sequence>MADLDLERVRHLLPESMLDIVEAIGVRSACALVKAIGGARFKFGKGRQDTPRLNILFAAIGEAKTYQLLRVFGGEEMYVPRCEEALRELRNEQFRHEFLALTEREGKSKLMAMSALCPKYQISERTGYTIMRGRCEPVTKQETLF</sequence>
<dbReference type="EMBL" id="CP091508">
    <property type="protein sequence ID" value="UOO81186.1"/>
    <property type="molecule type" value="Genomic_DNA"/>
</dbReference>
<evidence type="ECO:0000313" key="2">
    <source>
        <dbReference type="EMBL" id="UOO81186.1"/>
    </source>
</evidence>
<evidence type="ECO:0000259" key="1">
    <source>
        <dbReference type="Pfam" id="PF08765"/>
    </source>
</evidence>
<dbReference type="Pfam" id="PF08765">
    <property type="entry name" value="Mor"/>
    <property type="match status" value="1"/>
</dbReference>
<name>A0ABY4DWX2_9NEIS</name>
<keyword evidence="3" id="KW-1185">Reference proteome</keyword>
<protein>
    <submittedName>
        <fullName evidence="2">Mor transcription activator family protein</fullName>
    </submittedName>
</protein>
<proteinExistence type="predicted"/>